<dbReference type="Proteomes" id="UP000773614">
    <property type="component" value="Unassembled WGS sequence"/>
</dbReference>
<keyword evidence="3" id="KW-1185">Reference proteome</keyword>
<feature type="domain" description="DUF4332" evidence="1">
    <location>
        <begin position="13"/>
        <end position="130"/>
    </location>
</feature>
<dbReference type="Pfam" id="PF14229">
    <property type="entry name" value="DUF4332"/>
    <property type="match status" value="1"/>
</dbReference>
<dbReference type="OrthoDB" id="9794786at2"/>
<protein>
    <submittedName>
        <fullName evidence="2">DUF4332 domain-containing protein</fullName>
    </submittedName>
</protein>
<evidence type="ECO:0000313" key="2">
    <source>
        <dbReference type="EMBL" id="MYZ48398.1"/>
    </source>
</evidence>
<name>A0A964T4L7_9HYPH</name>
<dbReference type="EMBL" id="SPKJ01000036">
    <property type="protein sequence ID" value="MYZ48398.1"/>
    <property type="molecule type" value="Genomic_DNA"/>
</dbReference>
<evidence type="ECO:0000259" key="1">
    <source>
        <dbReference type="Pfam" id="PF14229"/>
    </source>
</evidence>
<dbReference type="AlphaFoldDB" id="A0A964T4L7"/>
<dbReference type="RefSeq" id="WP_161140747.1">
    <property type="nucleotide sequence ID" value="NZ_SPKJ01000036.1"/>
</dbReference>
<proteinExistence type="predicted"/>
<reference evidence="2" key="1">
    <citation type="submission" date="2019-03" db="EMBL/GenBank/DDBJ databases">
        <title>Afifella sp. nov., isolated from activated sludge.</title>
        <authorList>
            <person name="Li Q."/>
            <person name="Liu Y."/>
        </authorList>
    </citation>
    <scope>NUCLEOTIDE SEQUENCE</scope>
    <source>
        <strain evidence="2">L72</strain>
    </source>
</reference>
<evidence type="ECO:0000313" key="3">
    <source>
        <dbReference type="Proteomes" id="UP000773614"/>
    </source>
</evidence>
<dbReference type="InterPro" id="IPR025567">
    <property type="entry name" value="DUF4332"/>
</dbReference>
<sequence length="136" mass="15190">MASYSIARMRAVGAFYGAKLKAAGIRSTATLLERARTPKGRKLLAEQTAIPECEILRWANMADLMRVRGVARDYAELLEASGVGTVKALRHRNPSKLAARMQEVNKARALVEMLPSEKRIARWIEEAKSLDPMMTY</sequence>
<gene>
    <name evidence="2" type="ORF">E4O86_11835</name>
</gene>
<dbReference type="Gene3D" id="1.10.150.20">
    <property type="entry name" value="5' to 3' exonuclease, C-terminal subdomain"/>
    <property type="match status" value="1"/>
</dbReference>
<comment type="caution">
    <text evidence="2">The sequence shown here is derived from an EMBL/GenBank/DDBJ whole genome shotgun (WGS) entry which is preliminary data.</text>
</comment>
<accession>A0A964T4L7</accession>
<organism evidence="2 3">
    <name type="scientific">Propylenella binzhouense</name>
    <dbReference type="NCBI Taxonomy" id="2555902"/>
    <lineage>
        <taxon>Bacteria</taxon>
        <taxon>Pseudomonadati</taxon>
        <taxon>Pseudomonadota</taxon>
        <taxon>Alphaproteobacteria</taxon>
        <taxon>Hyphomicrobiales</taxon>
        <taxon>Propylenellaceae</taxon>
        <taxon>Propylenella</taxon>
    </lineage>
</organism>